<dbReference type="InterPro" id="IPR008042">
    <property type="entry name" value="Retrotrans_Pao"/>
</dbReference>
<organism evidence="1 2">
    <name type="scientific">Trichonephila clavata</name>
    <name type="common">Joro spider</name>
    <name type="synonym">Nephila clavata</name>
    <dbReference type="NCBI Taxonomy" id="2740835"/>
    <lineage>
        <taxon>Eukaryota</taxon>
        <taxon>Metazoa</taxon>
        <taxon>Ecdysozoa</taxon>
        <taxon>Arthropoda</taxon>
        <taxon>Chelicerata</taxon>
        <taxon>Arachnida</taxon>
        <taxon>Araneae</taxon>
        <taxon>Araneomorphae</taxon>
        <taxon>Entelegynae</taxon>
        <taxon>Araneoidea</taxon>
        <taxon>Nephilidae</taxon>
        <taxon>Trichonephila</taxon>
    </lineage>
</organism>
<keyword evidence="2" id="KW-1185">Reference proteome</keyword>
<dbReference type="Pfam" id="PF05380">
    <property type="entry name" value="Peptidase_A17"/>
    <property type="match status" value="1"/>
</dbReference>
<comment type="caution">
    <text evidence="1">The sequence shown here is derived from an EMBL/GenBank/DDBJ whole genome shotgun (WGS) entry which is preliminary data.</text>
</comment>
<evidence type="ECO:0000313" key="2">
    <source>
        <dbReference type="Proteomes" id="UP000887116"/>
    </source>
</evidence>
<dbReference type="Proteomes" id="UP000887116">
    <property type="component" value="Unassembled WGS sequence"/>
</dbReference>
<accession>A0A8X6HA54</accession>
<reference evidence="1" key="1">
    <citation type="submission" date="2020-07" db="EMBL/GenBank/DDBJ databases">
        <title>Multicomponent nature underlies the extraordinary mechanical properties of spider dragline silk.</title>
        <authorList>
            <person name="Kono N."/>
            <person name="Nakamura H."/>
            <person name="Mori M."/>
            <person name="Yoshida Y."/>
            <person name="Ohtoshi R."/>
            <person name="Malay A.D."/>
            <person name="Moran D.A.P."/>
            <person name="Tomita M."/>
            <person name="Numata K."/>
            <person name="Arakawa K."/>
        </authorList>
    </citation>
    <scope>NUCLEOTIDE SEQUENCE</scope>
</reference>
<proteinExistence type="predicted"/>
<dbReference type="AlphaFoldDB" id="A0A8X6HA54"/>
<protein>
    <submittedName>
        <fullName evidence="1">Uncharacterized protein</fullName>
    </submittedName>
</protein>
<dbReference type="OrthoDB" id="6413980at2759"/>
<sequence length="93" mass="10666">MCEVLSIISRLYDPLCILNPGPAKAKIILRRLWQQKTNGDDLKSNPIIEQWTEFVTAFKCTQKVKMSRLFLADAWLNLQGFADSFETAYKVIA</sequence>
<name>A0A8X6HA54_TRICU</name>
<gene>
    <name evidence="1" type="ORF">TNCT_275271</name>
</gene>
<evidence type="ECO:0000313" key="1">
    <source>
        <dbReference type="EMBL" id="GFR19694.1"/>
    </source>
</evidence>
<dbReference type="EMBL" id="BMAO01027804">
    <property type="protein sequence ID" value="GFR19694.1"/>
    <property type="molecule type" value="Genomic_DNA"/>
</dbReference>